<feature type="domain" description="Zinc beta-ribbon finger putative" evidence="2">
    <location>
        <begin position="2"/>
        <end position="56"/>
    </location>
</feature>
<proteinExistence type="predicted"/>
<protein>
    <submittedName>
        <fullName evidence="3">DUF6371 domain-containing protein</fullName>
    </submittedName>
</protein>
<gene>
    <name evidence="3" type="ORF">AB3G34_01730</name>
</gene>
<organism evidence="3">
    <name type="scientific">Flavobacterium sp. WC2409</name>
    <dbReference type="NCBI Taxonomy" id="3234139"/>
    <lineage>
        <taxon>Bacteria</taxon>
        <taxon>Pseudomonadati</taxon>
        <taxon>Bacteroidota</taxon>
        <taxon>Flavobacteriia</taxon>
        <taxon>Flavobacteriales</taxon>
        <taxon>Flavobacteriaceae</taxon>
        <taxon>Flavobacterium</taxon>
    </lineage>
</organism>
<dbReference type="Pfam" id="PF19898">
    <property type="entry name" value="DUF6371"/>
    <property type="match status" value="1"/>
</dbReference>
<dbReference type="NCBIfam" id="NF040506">
    <property type="entry name" value="PG0870_Nterm"/>
    <property type="match status" value="1"/>
</dbReference>
<dbReference type="EMBL" id="CP165625">
    <property type="protein sequence ID" value="XDU95854.1"/>
    <property type="molecule type" value="Genomic_DNA"/>
</dbReference>
<name>A0AB39W401_9FLAO</name>
<evidence type="ECO:0000259" key="2">
    <source>
        <dbReference type="Pfam" id="PF21957"/>
    </source>
</evidence>
<accession>A0AB39W401</accession>
<evidence type="ECO:0000259" key="1">
    <source>
        <dbReference type="Pfam" id="PF19898"/>
    </source>
</evidence>
<sequence length="333" mass="39297">MYKYSLDKSSKKFICPRCLKKSFVRYVDNETTCYLDTQFGRCDKESSCKYHTSPKNNNILYIHSKPLLKREKSTIQKIEVTKHGQNFKNNYFIQYLKNHFHEDEIKATILNYLIGTSNHWRGATVFWQIDHKEAVVTGKIMLFDINTGKRVKKPYNHISWMHKALKIPNYELKQCLFGLHLINEYPEKTIALVESEKTVIIMSLFLPNYIWIATGSKGNFKKELLEPIKNFKIIAYPDKSEYNDWNKKTIQLNQEGYHIRCSDFVEKKDVLEGTDLADIYIESKIKTFPKPEVKHTTTEIEVNRLAKINPEIINLIRTFELLDNEHNEIEFVV</sequence>
<dbReference type="RefSeq" id="WP_369753274.1">
    <property type="nucleotide sequence ID" value="NZ_CP165625.1"/>
</dbReference>
<evidence type="ECO:0000313" key="3">
    <source>
        <dbReference type="EMBL" id="XDU95854.1"/>
    </source>
</evidence>
<reference evidence="3" key="1">
    <citation type="submission" date="2024-07" db="EMBL/GenBank/DDBJ databases">
        <authorList>
            <person name="Biller S.J."/>
        </authorList>
    </citation>
    <scope>NUCLEOTIDE SEQUENCE</scope>
    <source>
        <strain evidence="3">WC2409</strain>
    </source>
</reference>
<dbReference type="AlphaFoldDB" id="A0AB39W401"/>
<dbReference type="InterPro" id="IPR047731">
    <property type="entry name" value="Zinc_ribbon_put"/>
</dbReference>
<dbReference type="Pfam" id="PF21957">
    <property type="entry name" value="Zn_ribbon_16"/>
    <property type="match status" value="1"/>
</dbReference>
<dbReference type="InterPro" id="IPR045951">
    <property type="entry name" value="DUF6371"/>
</dbReference>
<feature type="domain" description="DUF6371" evidence="1">
    <location>
        <begin position="90"/>
        <end position="239"/>
    </location>
</feature>